<evidence type="ECO:0000256" key="4">
    <source>
        <dbReference type="ARBA" id="ARBA00022692"/>
    </source>
</evidence>
<feature type="transmembrane region" description="Helical" evidence="7">
    <location>
        <begin position="164"/>
        <end position="184"/>
    </location>
</feature>
<evidence type="ECO:0000256" key="3">
    <source>
        <dbReference type="ARBA" id="ARBA00022475"/>
    </source>
</evidence>
<dbReference type="Proteomes" id="UP000606870">
    <property type="component" value="Unassembled WGS sequence"/>
</dbReference>
<dbReference type="SUPFAM" id="SSF103473">
    <property type="entry name" value="MFS general substrate transporter"/>
    <property type="match status" value="1"/>
</dbReference>
<evidence type="ECO:0000256" key="5">
    <source>
        <dbReference type="ARBA" id="ARBA00022989"/>
    </source>
</evidence>
<dbReference type="PRINTS" id="PR01035">
    <property type="entry name" value="TCRTETA"/>
</dbReference>
<protein>
    <submittedName>
        <fullName evidence="9">MFS transporter</fullName>
    </submittedName>
</protein>
<keyword evidence="10" id="KW-1185">Reference proteome</keyword>
<feature type="transmembrane region" description="Helical" evidence="7">
    <location>
        <begin position="374"/>
        <end position="392"/>
    </location>
</feature>
<feature type="transmembrane region" description="Helical" evidence="7">
    <location>
        <begin position="44"/>
        <end position="65"/>
    </location>
</feature>
<feature type="transmembrane region" description="Helical" evidence="7">
    <location>
        <begin position="219"/>
        <end position="240"/>
    </location>
</feature>
<feature type="transmembrane region" description="Helical" evidence="7">
    <location>
        <begin position="304"/>
        <end position="322"/>
    </location>
</feature>
<feature type="transmembrane region" description="Helical" evidence="7">
    <location>
        <begin position="343"/>
        <end position="368"/>
    </location>
</feature>
<feature type="transmembrane region" description="Helical" evidence="7">
    <location>
        <begin position="280"/>
        <end position="298"/>
    </location>
</feature>
<sequence>MNWKLVLGILVCNIVFMSFSYTMLIPFLPLYLTDELGVSAADVHVWSGLVFSATFVVSTIMAPVWGKLADSRGKRPMAIRSCLFLSLSYFCGGLVTSPEQLVLMRLLQGFAYGLWPMDLAIMTLYAPKEKLGFCLGTMQGVMTAGSVVGPLIGGTLAELFGMRYSFFIAAGLLFLNGLMFIFFIKEPPDPDRGTVHQTDSGGILSQFTVLRVPLIRNMLLCGALIQMVIFILQPILSTYITSLAGDLPNLTFVTGLIFSLAGISGAFAAPVWGRIGQRRGFIRTLMWSLVLTGCWMMVQGLPCTLTLFAATQFISGLFFSGINPSLNAIMAQHTPSNFKGRIYGLLFTAQQLGSIAGPLLGGIVATWWGMRSVFFVAAAFLLSASVMLYRTYHNREPKPVSF</sequence>
<feature type="transmembrane region" description="Helical" evidence="7">
    <location>
        <begin position="77"/>
        <end position="97"/>
    </location>
</feature>
<dbReference type="PANTHER" id="PTHR43414:SF1">
    <property type="entry name" value="PEPTIDE PERMEASE"/>
    <property type="match status" value="1"/>
</dbReference>
<keyword evidence="5 7" id="KW-1133">Transmembrane helix</keyword>
<keyword evidence="4 7" id="KW-0812">Transmembrane</keyword>
<dbReference type="PROSITE" id="PS50850">
    <property type="entry name" value="MFS"/>
    <property type="match status" value="1"/>
</dbReference>
<evidence type="ECO:0000259" key="8">
    <source>
        <dbReference type="PROSITE" id="PS50850"/>
    </source>
</evidence>
<evidence type="ECO:0000256" key="7">
    <source>
        <dbReference type="SAM" id="Phobius"/>
    </source>
</evidence>
<comment type="caution">
    <text evidence="9">The sequence shown here is derived from an EMBL/GenBank/DDBJ whole genome shotgun (WGS) entry which is preliminary data.</text>
</comment>
<proteinExistence type="predicted"/>
<feature type="domain" description="Major facilitator superfamily (MFS) profile" evidence="8">
    <location>
        <begin position="6"/>
        <end position="396"/>
    </location>
</feature>
<comment type="subcellular location">
    <subcellularLocation>
        <location evidence="1">Cell membrane</location>
        <topology evidence="1">Multi-pass membrane protein</topology>
    </subcellularLocation>
</comment>
<dbReference type="RefSeq" id="WP_186503173.1">
    <property type="nucleotide sequence ID" value="NZ_JACOGK010000018.1"/>
</dbReference>
<evidence type="ECO:0000313" key="10">
    <source>
        <dbReference type="Proteomes" id="UP000606870"/>
    </source>
</evidence>
<name>A0ABR6VIH9_9FIRM</name>
<dbReference type="InterPro" id="IPR036259">
    <property type="entry name" value="MFS_trans_sf"/>
</dbReference>
<dbReference type="EMBL" id="JACOGK010000018">
    <property type="protein sequence ID" value="MBC3537019.1"/>
    <property type="molecule type" value="Genomic_DNA"/>
</dbReference>
<gene>
    <name evidence="9" type="ORF">H8J70_07125</name>
</gene>
<keyword evidence="3" id="KW-1003">Cell membrane</keyword>
<keyword evidence="2" id="KW-0813">Transport</keyword>
<keyword evidence="6 7" id="KW-0472">Membrane</keyword>
<accession>A0ABR6VIH9</accession>
<dbReference type="Gene3D" id="1.20.1250.20">
    <property type="entry name" value="MFS general substrate transporter like domains"/>
    <property type="match status" value="1"/>
</dbReference>
<feature type="transmembrane region" description="Helical" evidence="7">
    <location>
        <begin position="252"/>
        <end position="273"/>
    </location>
</feature>
<evidence type="ECO:0000256" key="1">
    <source>
        <dbReference type="ARBA" id="ARBA00004651"/>
    </source>
</evidence>
<dbReference type="PANTHER" id="PTHR43414">
    <property type="entry name" value="MULTIDRUG RESISTANCE PROTEIN MDTG"/>
    <property type="match status" value="1"/>
</dbReference>
<dbReference type="InterPro" id="IPR020846">
    <property type="entry name" value="MFS_dom"/>
</dbReference>
<evidence type="ECO:0000313" key="9">
    <source>
        <dbReference type="EMBL" id="MBC3537019.1"/>
    </source>
</evidence>
<feature type="transmembrane region" description="Helical" evidence="7">
    <location>
        <begin position="7"/>
        <end position="32"/>
    </location>
</feature>
<reference evidence="9 10" key="1">
    <citation type="submission" date="2020-08" db="EMBL/GenBank/DDBJ databases">
        <authorList>
            <person name="Liu C."/>
            <person name="Sun Q."/>
        </authorList>
    </citation>
    <scope>NUCLEOTIDE SEQUENCE [LARGE SCALE GENOMIC DNA]</scope>
    <source>
        <strain evidence="9 10">NSJ-59</strain>
    </source>
</reference>
<evidence type="ECO:0000256" key="6">
    <source>
        <dbReference type="ARBA" id="ARBA00023136"/>
    </source>
</evidence>
<evidence type="ECO:0000256" key="2">
    <source>
        <dbReference type="ARBA" id="ARBA00022448"/>
    </source>
</evidence>
<dbReference type="Pfam" id="PF07690">
    <property type="entry name" value="MFS_1"/>
    <property type="match status" value="1"/>
</dbReference>
<dbReference type="InterPro" id="IPR001958">
    <property type="entry name" value="Tet-R_TetA/multi-R_MdtG-like"/>
</dbReference>
<organism evidence="9 10">
    <name type="scientific">Megasphaera hominis</name>
    <dbReference type="NCBI Taxonomy" id="159836"/>
    <lineage>
        <taxon>Bacteria</taxon>
        <taxon>Bacillati</taxon>
        <taxon>Bacillota</taxon>
        <taxon>Negativicutes</taxon>
        <taxon>Veillonellales</taxon>
        <taxon>Veillonellaceae</taxon>
        <taxon>Megasphaera</taxon>
    </lineage>
</organism>
<dbReference type="InterPro" id="IPR011701">
    <property type="entry name" value="MFS"/>
</dbReference>
<feature type="transmembrane region" description="Helical" evidence="7">
    <location>
        <begin position="133"/>
        <end position="152"/>
    </location>
</feature>
<feature type="transmembrane region" description="Helical" evidence="7">
    <location>
        <begin position="109"/>
        <end position="126"/>
    </location>
</feature>